<accession>A0A8A1LQE1</accession>
<dbReference type="EMBL" id="CP069104">
    <property type="protein sequence ID" value="QSS54187.1"/>
    <property type="molecule type" value="Genomic_DNA"/>
</dbReference>
<evidence type="ECO:0000313" key="2">
    <source>
        <dbReference type="Proteomes" id="UP000663419"/>
    </source>
</evidence>
<proteinExistence type="predicted"/>
<organism evidence="1 2">
    <name type="scientific">Ajellomyces capsulatus (strain H88)</name>
    <name type="common">Darling's disease fungus</name>
    <name type="synonym">Histoplasma capsulatum</name>
    <dbReference type="NCBI Taxonomy" id="544711"/>
    <lineage>
        <taxon>Eukaryota</taxon>
        <taxon>Fungi</taxon>
        <taxon>Dikarya</taxon>
        <taxon>Ascomycota</taxon>
        <taxon>Pezizomycotina</taxon>
        <taxon>Eurotiomycetes</taxon>
        <taxon>Eurotiomycetidae</taxon>
        <taxon>Onygenales</taxon>
        <taxon>Ajellomycetaceae</taxon>
        <taxon>Histoplasma</taxon>
    </lineage>
</organism>
<evidence type="ECO:0000313" key="1">
    <source>
        <dbReference type="EMBL" id="QSS54187.1"/>
    </source>
</evidence>
<sequence>MIWLQLHSCLWILSSKNKELILNGVEVTRNGEWEDYLRVSGAIEIAERKKERKKERKRK</sequence>
<name>A0A8A1LQE1_AJEC8</name>
<gene>
    <name evidence="1" type="ORF">I7I53_01669</name>
</gene>
<reference evidence="1" key="1">
    <citation type="submission" date="2021-01" db="EMBL/GenBank/DDBJ databases">
        <title>Chromosome-level genome assembly of a human fungal pathogen reveals clustering of transcriptionally co-regulated genes.</title>
        <authorList>
            <person name="Voorhies M."/>
            <person name="Cohen S."/>
            <person name="Shea T.P."/>
            <person name="Petrus S."/>
            <person name="Munoz J.F."/>
            <person name="Poplawski S."/>
            <person name="Goldman W.E."/>
            <person name="Michael T."/>
            <person name="Cuomo C.A."/>
            <person name="Sil A."/>
            <person name="Beyhan S."/>
        </authorList>
    </citation>
    <scope>NUCLEOTIDE SEQUENCE</scope>
    <source>
        <strain evidence="1">H88</strain>
    </source>
</reference>
<dbReference type="VEuPathDB" id="FungiDB:I7I53_01669"/>
<protein>
    <submittedName>
        <fullName evidence="1">Uncharacterized protein</fullName>
    </submittedName>
</protein>
<dbReference type="AlphaFoldDB" id="A0A8A1LQE1"/>
<dbReference type="Proteomes" id="UP000663419">
    <property type="component" value="Chromosome 3"/>
</dbReference>